<accession>F8L8P8</accession>
<sequence length="205" mass="23897">MHLEKTIITVDAMMTQTEIATTIIEQGGEYFMALKGNQGSLFEDVQLYFKEVEVGMSSSRTLEKNRGQVEERKGTKGNAEWIDQKERWKGLKHIFQVETESYQEGKIKAEKRYYITSLDWDASSLLKLSRDHWHIENYLHRTLDIHFQEDACQEHDRNAAANLSILRKLGISLLKQIEPKNKMIIKKKKAAYSPAFRRKCLLGEF</sequence>
<dbReference type="KEGG" id="sng:SNE_A13140"/>
<name>F8L8P8_SIMNZ</name>
<evidence type="ECO:0000259" key="1">
    <source>
        <dbReference type="Pfam" id="PF01609"/>
    </source>
</evidence>
<dbReference type="NCBIfam" id="NF033564">
    <property type="entry name" value="transpos_ISAs1"/>
    <property type="match status" value="1"/>
</dbReference>
<dbReference type="PANTHER" id="PTHR30298">
    <property type="entry name" value="H REPEAT-ASSOCIATED PREDICTED TRANSPOSASE"/>
    <property type="match status" value="1"/>
</dbReference>
<protein>
    <submittedName>
        <fullName evidence="2">H repeat-associated protein ydcC</fullName>
    </submittedName>
</protein>
<dbReference type="PANTHER" id="PTHR30298:SF0">
    <property type="entry name" value="PROTEIN YBFL-RELATED"/>
    <property type="match status" value="1"/>
</dbReference>
<dbReference type="eggNOG" id="COG5433">
    <property type="taxonomic scope" value="Bacteria"/>
</dbReference>
<dbReference type="GO" id="GO:0006313">
    <property type="term" value="P:DNA transposition"/>
    <property type="evidence" value="ECO:0007669"/>
    <property type="project" value="InterPro"/>
</dbReference>
<dbReference type="Pfam" id="PF01609">
    <property type="entry name" value="DDE_Tnp_1"/>
    <property type="match status" value="1"/>
</dbReference>
<dbReference type="Proteomes" id="UP000000496">
    <property type="component" value="Chromosome gsn.131"/>
</dbReference>
<keyword evidence="3" id="KW-1185">Reference proteome</keyword>
<dbReference type="STRING" id="331113.SNE_A13140"/>
<proteinExistence type="predicted"/>
<evidence type="ECO:0000313" key="3">
    <source>
        <dbReference type="Proteomes" id="UP000000496"/>
    </source>
</evidence>
<dbReference type="InterPro" id="IPR051698">
    <property type="entry name" value="Transposase_11-like"/>
</dbReference>
<reference key="1">
    <citation type="journal article" date="2011" name="Mol. Biol. Evol.">
        <title>Unity in variety -- the pan-genome of the Chlamydiae.</title>
        <authorList>
            <person name="Collingro A."/>
            <person name="Tischler P."/>
            <person name="Weinmaier T."/>
            <person name="Penz T."/>
            <person name="Heinz E."/>
            <person name="Brunham R.C."/>
            <person name="Read T.D."/>
            <person name="Bavoil P.M."/>
            <person name="Sachse K."/>
            <person name="Kahane S."/>
            <person name="Friedman M.G."/>
            <person name="Rattei T."/>
            <person name="Myers G.S.A."/>
            <person name="Horn M."/>
        </authorList>
    </citation>
    <scope>NUCLEOTIDE SEQUENCE</scope>
    <source>
        <strain>Z</strain>
    </source>
</reference>
<organism evidence="2 3">
    <name type="scientific">Simkania negevensis (strain ATCC VR-1471 / DSM 27360 / Z)</name>
    <dbReference type="NCBI Taxonomy" id="331113"/>
    <lineage>
        <taxon>Bacteria</taxon>
        <taxon>Pseudomonadati</taxon>
        <taxon>Chlamydiota</taxon>
        <taxon>Chlamydiia</taxon>
        <taxon>Parachlamydiales</taxon>
        <taxon>Simkaniaceae</taxon>
        <taxon>Simkania</taxon>
    </lineage>
</organism>
<feature type="domain" description="Transposase IS4-like" evidence="1">
    <location>
        <begin position="4"/>
        <end position="168"/>
    </location>
</feature>
<dbReference type="OrthoDB" id="582614at2"/>
<evidence type="ECO:0000313" key="2">
    <source>
        <dbReference type="EMBL" id="CCB89191.1"/>
    </source>
</evidence>
<dbReference type="GO" id="GO:0003677">
    <property type="term" value="F:DNA binding"/>
    <property type="evidence" value="ECO:0007669"/>
    <property type="project" value="InterPro"/>
</dbReference>
<gene>
    <name evidence="2" type="primary">ydcC</name>
    <name evidence="2" type="ordered locus">SNE_A13140</name>
</gene>
<dbReference type="AlphaFoldDB" id="F8L8P8"/>
<dbReference type="HOGENOM" id="CLU_046404_3_0_0"/>
<dbReference type="InterPro" id="IPR002559">
    <property type="entry name" value="Transposase_11"/>
</dbReference>
<dbReference type="GO" id="GO:0004803">
    <property type="term" value="F:transposase activity"/>
    <property type="evidence" value="ECO:0007669"/>
    <property type="project" value="InterPro"/>
</dbReference>
<reference evidence="2 3" key="2">
    <citation type="journal article" date="2011" name="Mol. Biol. Evol.">
        <title>Unity in variety--the pan-genome of the Chlamydiae.</title>
        <authorList>
            <person name="Collingro A."/>
            <person name="Tischler P."/>
            <person name="Weinmaier T."/>
            <person name="Penz T."/>
            <person name="Heinz E."/>
            <person name="Brunham R.C."/>
            <person name="Read T.D."/>
            <person name="Bavoil P.M."/>
            <person name="Sachse K."/>
            <person name="Kahane S."/>
            <person name="Friedman M.G."/>
            <person name="Rattei T."/>
            <person name="Myers G.S."/>
            <person name="Horn M."/>
        </authorList>
    </citation>
    <scope>NUCLEOTIDE SEQUENCE [LARGE SCALE GENOMIC DNA]</scope>
    <source>
        <strain evidence="3">ATCC VR-1471 / Z</strain>
    </source>
</reference>
<dbReference type="InterPro" id="IPR047647">
    <property type="entry name" value="ISAs1_transpos"/>
</dbReference>
<dbReference type="EMBL" id="FR872582">
    <property type="protein sequence ID" value="CCB89191.1"/>
    <property type="molecule type" value="Genomic_DNA"/>
</dbReference>